<name>A0A0B3RZT5_9RHOB</name>
<sequence>MTKTTYVATAPDGSQHTRKTDRTYTHAVLLEGEEGWGAVGFCGRPDLAEKKRGEHPGSILVECGVLGDRAADMPEAVATEPTATSADEEKTVDQKIREAKVYVPEASEPKRTIGSLVQELLMDEALGYEAIVDQVMAEFPDAKTSVRSVASVAAVLRKKGADVPMRRKTKG</sequence>
<organism evidence="2 3">
    <name type="scientific">Mameliella alba</name>
    <dbReference type="NCBI Taxonomy" id="561184"/>
    <lineage>
        <taxon>Bacteria</taxon>
        <taxon>Pseudomonadati</taxon>
        <taxon>Pseudomonadota</taxon>
        <taxon>Alphaproteobacteria</taxon>
        <taxon>Rhodobacterales</taxon>
        <taxon>Roseobacteraceae</taxon>
        <taxon>Mameliella</taxon>
    </lineage>
</organism>
<keyword evidence="3" id="KW-1185">Reference proteome</keyword>
<dbReference type="OrthoDB" id="7848867at2"/>
<dbReference type="RefSeq" id="WP_043139534.1">
    <property type="nucleotide sequence ID" value="NZ_JSUQ01000006.1"/>
</dbReference>
<gene>
    <name evidence="2" type="ORF">OA50_01594</name>
</gene>
<evidence type="ECO:0000313" key="3">
    <source>
        <dbReference type="Proteomes" id="UP000030960"/>
    </source>
</evidence>
<protein>
    <submittedName>
        <fullName evidence="2">Putative transposase</fullName>
    </submittedName>
</protein>
<dbReference type="EMBL" id="JSUQ01000006">
    <property type="protein sequence ID" value="KHQ53607.1"/>
    <property type="molecule type" value="Genomic_DNA"/>
</dbReference>
<dbReference type="AlphaFoldDB" id="A0A0B3RZT5"/>
<proteinExistence type="predicted"/>
<evidence type="ECO:0000313" key="2">
    <source>
        <dbReference type="EMBL" id="KHQ53607.1"/>
    </source>
</evidence>
<evidence type="ECO:0000256" key="1">
    <source>
        <dbReference type="SAM" id="MobiDB-lite"/>
    </source>
</evidence>
<feature type="region of interest" description="Disordered" evidence="1">
    <location>
        <begin position="1"/>
        <end position="20"/>
    </location>
</feature>
<dbReference type="PATRIC" id="fig|1515334.3.peg.1599"/>
<accession>A0A0B3RZT5</accession>
<dbReference type="Proteomes" id="UP000030960">
    <property type="component" value="Unassembled WGS sequence"/>
</dbReference>
<comment type="caution">
    <text evidence="2">The sequence shown here is derived from an EMBL/GenBank/DDBJ whole genome shotgun (WGS) entry which is preliminary data.</text>
</comment>
<reference evidence="2 3" key="1">
    <citation type="submission" date="2014-10" db="EMBL/GenBank/DDBJ databases">
        <title>Genome sequence of Ponticoccus sp. strain UMTAT08 isolated from clonal culture of toxic dinoflagellate Alexandrium tamiyavanichii.</title>
        <authorList>
            <person name="Gan H.Y."/>
            <person name="Muhd D.-D."/>
            <person name="Mohd Noor M.E."/>
            <person name="Yeong Y.S."/>
            <person name="Usup G."/>
        </authorList>
    </citation>
    <scope>NUCLEOTIDE SEQUENCE [LARGE SCALE GENOMIC DNA]</scope>
    <source>
        <strain evidence="2 3">UMTAT08</strain>
    </source>
</reference>